<dbReference type="AlphaFoldDB" id="A0A3E1K6D4"/>
<dbReference type="Pfam" id="PF00535">
    <property type="entry name" value="Glycos_transf_2"/>
    <property type="match status" value="1"/>
</dbReference>
<organism evidence="3 4">
    <name type="scientific">Wenzhouxiangella sediminis</name>
    <dbReference type="NCBI Taxonomy" id="1792836"/>
    <lineage>
        <taxon>Bacteria</taxon>
        <taxon>Pseudomonadati</taxon>
        <taxon>Pseudomonadota</taxon>
        <taxon>Gammaproteobacteria</taxon>
        <taxon>Chromatiales</taxon>
        <taxon>Wenzhouxiangellaceae</taxon>
        <taxon>Wenzhouxiangella</taxon>
    </lineage>
</organism>
<feature type="domain" description="Glycosyltransferase 2-like" evidence="2">
    <location>
        <begin position="5"/>
        <end position="100"/>
    </location>
</feature>
<evidence type="ECO:0000313" key="4">
    <source>
        <dbReference type="Proteomes" id="UP000260351"/>
    </source>
</evidence>
<evidence type="ECO:0000313" key="3">
    <source>
        <dbReference type="EMBL" id="RFF29582.1"/>
    </source>
</evidence>
<dbReference type="EMBL" id="QUZK01000045">
    <property type="protein sequence ID" value="RFF29582.1"/>
    <property type="molecule type" value="Genomic_DNA"/>
</dbReference>
<gene>
    <name evidence="3" type="ORF">DZC52_12300</name>
</gene>
<sequence length="305" mass="35143">MNLTAIILTLNEEQHLPRCLESLRDVTDSVLVADSFSSDRTVAIAEAQGARVVQHPFVNHAQQFNWALAQLDPCTDWVLRIDADEYLTPELAVEIRERLEGLRSEIDGVLLERRMTFQGRMIRFGGVFPVQVLRLFRYGRGECENRWMDEHIRVSGETIRFVSELIDDNLNSLTWWIDKHNRYANREAVEMLNLEYGFMPSGSATNLRSGTQAGLKRWLKERVYANLPGGARATFYFLYRYILRAGFLDGRAGFAFHFLQGFWYRYLVDAKVAEVRRHMANTGSPIQKSILAVLEIDVGHRPKSE</sequence>
<dbReference type="PANTHER" id="PTHR43630:SF2">
    <property type="entry name" value="GLYCOSYLTRANSFERASE"/>
    <property type="match status" value="1"/>
</dbReference>
<evidence type="ECO:0000256" key="1">
    <source>
        <dbReference type="ARBA" id="ARBA00038494"/>
    </source>
</evidence>
<comment type="similarity">
    <text evidence="1">Belongs to the glycosyltransferase 2 family. WaaE/KdtX subfamily.</text>
</comment>
<keyword evidence="4" id="KW-1185">Reference proteome</keyword>
<protein>
    <submittedName>
        <fullName evidence="3">Glycosyltransferase family 2 protein</fullName>
    </submittedName>
</protein>
<name>A0A3E1K6D4_9GAMM</name>
<dbReference type="OrthoDB" id="9815923at2"/>
<reference evidence="3 4" key="1">
    <citation type="submission" date="2018-08" db="EMBL/GenBank/DDBJ databases">
        <title>Wenzhouxiangella salilacus sp. nov., a novel bacterium isolated from a saline lake in Xinjiang Province, China.</title>
        <authorList>
            <person name="Han S."/>
        </authorList>
    </citation>
    <scope>NUCLEOTIDE SEQUENCE [LARGE SCALE GENOMIC DNA]</scope>
    <source>
        <strain evidence="3 4">XDB06</strain>
    </source>
</reference>
<dbReference type="Proteomes" id="UP000260351">
    <property type="component" value="Unassembled WGS sequence"/>
</dbReference>
<accession>A0A3E1K6D4</accession>
<evidence type="ECO:0000259" key="2">
    <source>
        <dbReference type="Pfam" id="PF00535"/>
    </source>
</evidence>
<dbReference type="GO" id="GO:0016740">
    <property type="term" value="F:transferase activity"/>
    <property type="evidence" value="ECO:0007669"/>
    <property type="project" value="UniProtKB-KW"/>
</dbReference>
<dbReference type="SUPFAM" id="SSF53448">
    <property type="entry name" value="Nucleotide-diphospho-sugar transferases"/>
    <property type="match status" value="1"/>
</dbReference>
<dbReference type="InterPro" id="IPR029044">
    <property type="entry name" value="Nucleotide-diphossugar_trans"/>
</dbReference>
<dbReference type="CDD" id="cd02511">
    <property type="entry name" value="Beta4Glucosyltransferase"/>
    <property type="match status" value="1"/>
</dbReference>
<dbReference type="Gene3D" id="3.90.550.10">
    <property type="entry name" value="Spore Coat Polysaccharide Biosynthesis Protein SpsA, Chain A"/>
    <property type="match status" value="1"/>
</dbReference>
<keyword evidence="3" id="KW-0808">Transferase</keyword>
<dbReference type="InterPro" id="IPR001173">
    <property type="entry name" value="Glyco_trans_2-like"/>
</dbReference>
<dbReference type="RefSeq" id="WP_116651446.1">
    <property type="nucleotide sequence ID" value="NZ_QUZK01000045.1"/>
</dbReference>
<comment type="caution">
    <text evidence="3">The sequence shown here is derived from an EMBL/GenBank/DDBJ whole genome shotgun (WGS) entry which is preliminary data.</text>
</comment>
<dbReference type="PANTHER" id="PTHR43630">
    <property type="entry name" value="POLY-BETA-1,6-N-ACETYL-D-GLUCOSAMINE SYNTHASE"/>
    <property type="match status" value="1"/>
</dbReference>
<proteinExistence type="inferred from homology"/>